<evidence type="ECO:0000259" key="9">
    <source>
        <dbReference type="Pfam" id="PF11984"/>
    </source>
</evidence>
<dbReference type="AlphaFoldDB" id="A0A8H2JL92"/>
<gene>
    <name evidence="10" type="primary">xrtA</name>
    <name evidence="10" type="ORF">FCS21_09215</name>
</gene>
<keyword evidence="4 8" id="KW-0812">Transmembrane</keyword>
<evidence type="ECO:0000256" key="8">
    <source>
        <dbReference type="SAM" id="Phobius"/>
    </source>
</evidence>
<feature type="domain" description="Methanolan biosynthesis EpsI" evidence="9">
    <location>
        <begin position="375"/>
        <end position="494"/>
    </location>
</feature>
<feature type="transmembrane region" description="Helical" evidence="8">
    <location>
        <begin position="94"/>
        <end position="113"/>
    </location>
</feature>
<comment type="caution">
    <text evidence="10">The sequence shown here is derived from an EMBL/GenBank/DDBJ whole genome shotgun (WGS) entry which is preliminary data.</text>
</comment>
<dbReference type="GO" id="GO:0005886">
    <property type="term" value="C:plasma membrane"/>
    <property type="evidence" value="ECO:0007669"/>
    <property type="project" value="UniProtKB-SubCell"/>
</dbReference>
<keyword evidence="6 8" id="KW-1133">Transmembrane helix</keyword>
<dbReference type="OrthoDB" id="9797363at2"/>
<protein>
    <submittedName>
        <fullName evidence="10">Exosortase A</fullName>
        <ecNumber evidence="10">3.4.22.-</ecNumber>
    </submittedName>
</protein>
<dbReference type="GO" id="GO:0006508">
    <property type="term" value="P:proteolysis"/>
    <property type="evidence" value="ECO:0007669"/>
    <property type="project" value="UniProtKB-KW"/>
</dbReference>
<keyword evidence="3" id="KW-0645">Protease</keyword>
<dbReference type="EC" id="3.4.22.-" evidence="10"/>
<comment type="subcellular location">
    <subcellularLocation>
        <location evidence="1">Cell membrane</location>
        <topology evidence="1">Multi-pass membrane protein</topology>
    </subcellularLocation>
</comment>
<name>A0A8H2JL92_9GAMM</name>
<evidence type="ECO:0000256" key="2">
    <source>
        <dbReference type="ARBA" id="ARBA00022475"/>
    </source>
</evidence>
<evidence type="ECO:0000256" key="5">
    <source>
        <dbReference type="ARBA" id="ARBA00022801"/>
    </source>
</evidence>
<accession>A0A8H2JL92</accession>
<dbReference type="EMBL" id="SZVP01000007">
    <property type="protein sequence ID" value="TMM45260.1"/>
    <property type="molecule type" value="Genomic_DNA"/>
</dbReference>
<dbReference type="Proteomes" id="UP000307702">
    <property type="component" value="Unassembled WGS sequence"/>
</dbReference>
<evidence type="ECO:0000256" key="3">
    <source>
        <dbReference type="ARBA" id="ARBA00022670"/>
    </source>
</evidence>
<feature type="transmembrane region" description="Helical" evidence="8">
    <location>
        <begin position="199"/>
        <end position="221"/>
    </location>
</feature>
<keyword evidence="2" id="KW-1003">Cell membrane</keyword>
<evidence type="ECO:0000256" key="1">
    <source>
        <dbReference type="ARBA" id="ARBA00004651"/>
    </source>
</evidence>
<keyword evidence="11" id="KW-1185">Reference proteome</keyword>
<dbReference type="InterPro" id="IPR014263">
    <property type="entry name" value="Methanolan_biosynth_EpsI"/>
</dbReference>
<sequence length="517" mass="58035">MDFRALYLAANPTATNELFFCEGESLMPVTDKRFLATLSLLLFAWALVYQDALAGMEAIWARSDTFAHGYFILPICLWLLWRDKKHLLSCNIKPTWLALPPLVVSLFVGLFAYAADINVLGQLSAVTSLICLLWLLIGNKQAWYYRFPLAYLLFAVPMGENLIPWLQDVTAWFTVFFLKLNGIPVYVDGLYIQIPTGMFEVAVACSGIRYLIASAAVGALYGHLTYNKTHKQITFFIFAITLPILANGMRAYGIVAIAYYSDMEYATGADHLIYGWLFFGLIIMLMFWIGGFFADKETASTDVANVIATEKNNIKSSAAYTYLTAITLSFLVIIFYLLQSIPVINTANKLTVSSEVANLAMQDKAVVNSSWGINFSDALQKTHQENNSGLEVFRAVYGNKQTQGEMISSNNVMHAPERWTVIATEALLSNDRPVMLVHLRNLNGLPRSYLYQFKVGDYYTVNKNKAKLMQAWHSLSRQSDISEVRAISIVGNSDLVVVRDALEKTFIKSTIKDFSFE</sequence>
<dbReference type="GO" id="GO:0008233">
    <property type="term" value="F:peptidase activity"/>
    <property type="evidence" value="ECO:0007669"/>
    <property type="project" value="UniProtKB-KW"/>
</dbReference>
<dbReference type="InterPro" id="IPR013426">
    <property type="entry name" value="EpsH-like"/>
</dbReference>
<dbReference type="Pfam" id="PF11984">
    <property type="entry name" value="DUF3485"/>
    <property type="match status" value="1"/>
</dbReference>
<evidence type="ECO:0000256" key="6">
    <source>
        <dbReference type="ARBA" id="ARBA00022989"/>
    </source>
</evidence>
<dbReference type="NCBIfam" id="TIGR04178">
    <property type="entry name" value="exo_archaeo"/>
    <property type="match status" value="1"/>
</dbReference>
<dbReference type="NCBIfam" id="TIGR02602">
    <property type="entry name" value="8TM_EpsH"/>
    <property type="match status" value="1"/>
</dbReference>
<organism evidence="10 11">
    <name type="scientific">Colwellia ponticola</name>
    <dbReference type="NCBI Taxonomy" id="2304625"/>
    <lineage>
        <taxon>Bacteria</taxon>
        <taxon>Pseudomonadati</taxon>
        <taxon>Pseudomonadota</taxon>
        <taxon>Gammaproteobacteria</taxon>
        <taxon>Alteromonadales</taxon>
        <taxon>Colwelliaceae</taxon>
        <taxon>Colwellia</taxon>
    </lineage>
</organism>
<evidence type="ECO:0000256" key="7">
    <source>
        <dbReference type="ARBA" id="ARBA00023136"/>
    </source>
</evidence>
<feature type="transmembrane region" description="Helical" evidence="8">
    <location>
        <begin position="144"/>
        <end position="163"/>
    </location>
</feature>
<feature type="transmembrane region" description="Helical" evidence="8">
    <location>
        <begin position="319"/>
        <end position="338"/>
    </location>
</feature>
<reference evidence="10 11" key="1">
    <citation type="submission" date="2019-05" db="EMBL/GenBank/DDBJ databases">
        <title>Colwellia ponticola sp. nov., isolated from seawater.</title>
        <authorList>
            <person name="Yoon J.-H."/>
        </authorList>
    </citation>
    <scope>NUCLEOTIDE SEQUENCE [LARGE SCALE GENOMIC DNA]</scope>
    <source>
        <strain evidence="10 11">OISW-25</strain>
    </source>
</reference>
<feature type="transmembrane region" description="Helical" evidence="8">
    <location>
        <begin position="233"/>
        <end position="260"/>
    </location>
</feature>
<dbReference type="InterPro" id="IPR026392">
    <property type="entry name" value="Exo/Archaeosortase_dom"/>
</dbReference>
<feature type="transmembrane region" description="Helical" evidence="8">
    <location>
        <begin position="119"/>
        <end position="137"/>
    </location>
</feature>
<dbReference type="Pfam" id="PF09721">
    <property type="entry name" value="Exosortase_EpsH"/>
    <property type="match status" value="1"/>
</dbReference>
<feature type="transmembrane region" description="Helical" evidence="8">
    <location>
        <begin position="65"/>
        <end position="82"/>
    </location>
</feature>
<evidence type="ECO:0000313" key="11">
    <source>
        <dbReference type="Proteomes" id="UP000307702"/>
    </source>
</evidence>
<keyword evidence="5 10" id="KW-0378">Hydrolase</keyword>
<proteinExistence type="predicted"/>
<keyword evidence="7 8" id="KW-0472">Membrane</keyword>
<feature type="transmembrane region" description="Helical" evidence="8">
    <location>
        <begin position="34"/>
        <end position="53"/>
    </location>
</feature>
<dbReference type="InterPro" id="IPR017540">
    <property type="entry name" value="Exosortase-1"/>
</dbReference>
<evidence type="ECO:0000313" key="10">
    <source>
        <dbReference type="EMBL" id="TMM45260.1"/>
    </source>
</evidence>
<dbReference type="InterPro" id="IPR019127">
    <property type="entry name" value="Exosortase"/>
</dbReference>
<dbReference type="NCBIfam" id="TIGR03109">
    <property type="entry name" value="exosort_XrtA"/>
    <property type="match status" value="1"/>
</dbReference>
<evidence type="ECO:0000256" key="4">
    <source>
        <dbReference type="ARBA" id="ARBA00022692"/>
    </source>
</evidence>
<feature type="transmembrane region" description="Helical" evidence="8">
    <location>
        <begin position="272"/>
        <end position="294"/>
    </location>
</feature>